<feature type="transmembrane region" description="Helical" evidence="6">
    <location>
        <begin position="346"/>
        <end position="364"/>
    </location>
</feature>
<dbReference type="Pfam" id="PF13440">
    <property type="entry name" value="Polysacc_synt_3"/>
    <property type="match status" value="1"/>
</dbReference>
<protein>
    <submittedName>
        <fullName evidence="7">O-antigen/teichoic acid export membrane protein</fullName>
    </submittedName>
</protein>
<gene>
    <name evidence="7" type="ORF">QFZ46_002741</name>
</gene>
<accession>A0ABU0PB72</accession>
<evidence type="ECO:0000256" key="4">
    <source>
        <dbReference type="ARBA" id="ARBA00022989"/>
    </source>
</evidence>
<feature type="transmembrane region" description="Helical" evidence="6">
    <location>
        <begin position="185"/>
        <end position="202"/>
    </location>
</feature>
<feature type="transmembrane region" description="Helical" evidence="6">
    <location>
        <begin position="54"/>
        <end position="74"/>
    </location>
</feature>
<evidence type="ECO:0000256" key="1">
    <source>
        <dbReference type="ARBA" id="ARBA00004651"/>
    </source>
</evidence>
<feature type="transmembrane region" description="Helical" evidence="6">
    <location>
        <begin position="123"/>
        <end position="147"/>
    </location>
</feature>
<evidence type="ECO:0000313" key="8">
    <source>
        <dbReference type="Proteomes" id="UP001239085"/>
    </source>
</evidence>
<feature type="transmembrane region" description="Helical" evidence="6">
    <location>
        <begin position="371"/>
        <end position="388"/>
    </location>
</feature>
<feature type="transmembrane region" description="Helical" evidence="6">
    <location>
        <begin position="95"/>
        <end position="117"/>
    </location>
</feature>
<keyword evidence="4 6" id="KW-1133">Transmembrane helix</keyword>
<evidence type="ECO:0000256" key="3">
    <source>
        <dbReference type="ARBA" id="ARBA00022692"/>
    </source>
</evidence>
<dbReference type="RefSeq" id="WP_307362453.1">
    <property type="nucleotide sequence ID" value="NZ_JAUSXK010000001.1"/>
</dbReference>
<reference evidence="7 8" key="1">
    <citation type="submission" date="2023-07" db="EMBL/GenBank/DDBJ databases">
        <title>Comparative genomics of wheat-associated soil bacteria to identify genetic determinants of phenazine resistance.</title>
        <authorList>
            <person name="Mouncey N."/>
        </authorList>
    </citation>
    <scope>NUCLEOTIDE SEQUENCE [LARGE SCALE GENOMIC DNA]</scope>
    <source>
        <strain evidence="7 8">W2I7</strain>
    </source>
</reference>
<feature type="transmembrane region" description="Helical" evidence="6">
    <location>
        <begin position="21"/>
        <end position="42"/>
    </location>
</feature>
<dbReference type="Proteomes" id="UP001239085">
    <property type="component" value="Unassembled WGS sequence"/>
</dbReference>
<evidence type="ECO:0000256" key="5">
    <source>
        <dbReference type="ARBA" id="ARBA00023136"/>
    </source>
</evidence>
<dbReference type="EMBL" id="JAUSXK010000001">
    <property type="protein sequence ID" value="MDQ0644581.1"/>
    <property type="molecule type" value="Genomic_DNA"/>
</dbReference>
<keyword evidence="2" id="KW-1003">Cell membrane</keyword>
<evidence type="ECO:0000256" key="6">
    <source>
        <dbReference type="SAM" id="Phobius"/>
    </source>
</evidence>
<evidence type="ECO:0000256" key="2">
    <source>
        <dbReference type="ARBA" id="ARBA00022475"/>
    </source>
</evidence>
<feature type="transmembrane region" description="Helical" evidence="6">
    <location>
        <begin position="394"/>
        <end position="416"/>
    </location>
</feature>
<feature type="transmembrane region" description="Helical" evidence="6">
    <location>
        <begin position="296"/>
        <end position="326"/>
    </location>
</feature>
<keyword evidence="8" id="KW-1185">Reference proteome</keyword>
<dbReference type="PANTHER" id="PTHR30250:SF11">
    <property type="entry name" value="O-ANTIGEN TRANSPORTER-RELATED"/>
    <property type="match status" value="1"/>
</dbReference>
<organism evidence="7 8">
    <name type="scientific">Microbacterium murale</name>
    <dbReference type="NCBI Taxonomy" id="1081040"/>
    <lineage>
        <taxon>Bacteria</taxon>
        <taxon>Bacillati</taxon>
        <taxon>Actinomycetota</taxon>
        <taxon>Actinomycetes</taxon>
        <taxon>Micrococcales</taxon>
        <taxon>Microbacteriaceae</taxon>
        <taxon>Microbacterium</taxon>
    </lineage>
</organism>
<comment type="caution">
    <text evidence="7">The sequence shown here is derived from an EMBL/GenBank/DDBJ whole genome shotgun (WGS) entry which is preliminary data.</text>
</comment>
<sequence length="434" mass="47915">MRERITRAFRKSLRSPSARHLLTLSSSNLIAQVITILGIPILSRVYGPTAFGFLAIYVSAATLVSLVATGRYEYAILLPKSRNNALALKSLARRLLWLVAILLEISMLVFLDSFAHFLDATEYKYWLLTLPLHVVLLGEISILSLWHTRHNGFSTLGRYRIIFSASTVVFQAVAGWLMLRDVRGLIIGLLVAQLIALVYLLSQQGISSIERKGISGQRVLVALRRYKKMPLLNAPTALLDGIRNTGINLVIGGQSQQALGQYSMAWRSVQAPVGLVGSALNQVYFQRMSHQDRGRLFSIVLSTTTRVALFTLPIFIVIFLLCPWFLPILLGESWADAGRYAQALVPWLFVNLVTSPIASVFVVTGTQGRQAIFGVAYTLAPILMLSMLRDDLLFAVWCTSILMAALLVGLLVLALFAARADDRRYLAGAANLKG</sequence>
<name>A0ABU0PB72_9MICO</name>
<feature type="transmembrane region" description="Helical" evidence="6">
    <location>
        <begin position="159"/>
        <end position="179"/>
    </location>
</feature>
<dbReference type="PANTHER" id="PTHR30250">
    <property type="entry name" value="PST FAMILY PREDICTED COLANIC ACID TRANSPORTER"/>
    <property type="match status" value="1"/>
</dbReference>
<keyword evidence="3 6" id="KW-0812">Transmembrane</keyword>
<keyword evidence="5 6" id="KW-0472">Membrane</keyword>
<comment type="subcellular location">
    <subcellularLocation>
        <location evidence="1">Cell membrane</location>
        <topology evidence="1">Multi-pass membrane protein</topology>
    </subcellularLocation>
</comment>
<proteinExistence type="predicted"/>
<evidence type="ECO:0000313" key="7">
    <source>
        <dbReference type="EMBL" id="MDQ0644581.1"/>
    </source>
</evidence>
<dbReference type="InterPro" id="IPR050833">
    <property type="entry name" value="Poly_Biosynth_Transport"/>
</dbReference>